<dbReference type="Gene3D" id="3.40.710.10">
    <property type="entry name" value="DD-peptidase/beta-lactamase superfamily"/>
    <property type="match status" value="1"/>
</dbReference>
<dbReference type="EMBL" id="WBMS02000001">
    <property type="protein sequence ID" value="MVZ98925.1"/>
    <property type="molecule type" value="Genomic_DNA"/>
</dbReference>
<proteinExistence type="predicted"/>
<evidence type="ECO:0000259" key="11">
    <source>
        <dbReference type="Pfam" id="PF00912"/>
    </source>
</evidence>
<evidence type="ECO:0000256" key="6">
    <source>
        <dbReference type="ARBA" id="ARBA00023268"/>
    </source>
</evidence>
<dbReference type="GO" id="GO:0008658">
    <property type="term" value="F:penicillin binding"/>
    <property type="evidence" value="ECO:0007669"/>
    <property type="project" value="InterPro"/>
</dbReference>
<dbReference type="Proteomes" id="UP000462055">
    <property type="component" value="Unassembled WGS sequence"/>
</dbReference>
<sequence length="749" mass="80223">MLPASEGRRLRAARVRLSRSVRRFVRAGRRSLRRGAGGHRRSRASRRARFPRAVRWALACVCALAVLAASAVVIGYARTPVPTEPQAGVTDEGSTVYYADGRTPLFRLGANRQSVRHGQIPDRLRWAVLAAEDRGFYRNRGVSVSGTFRALLRDASGGDVEGGSTITQQLARNYFKGLSRDRTPARKIKEIFVALKLDRHRAKDEILDLYLNTVYFGRQTSGVEAAARAYFDKDVWQLDVAECALLAAMIQRPGYFRTQGDGDAARALQARWHYVLNGMVSMGKLGRADADRLRFPRTKEEWSGVSVSGQGLLARQRVLDELESTGIPASAVVNGRLKIYTELDPRWMAYAEEAMRRAHEPQWPKDVRAGLVAVDPANGAVRAFYSGDPKRGVYDSVFEPVAQAASTFKPYVLAAALRRGYNVRTKVPGKSPLRFAPDGSVTPMTAPGYKVSNDEKIGSLGTIDLVKATELSVNTGFVKAALKTGVANVAETARRFGVPESALRPYKGQAGLALGIANVSAAVQAAGYAAFANGGTAVTPHLVTRVVDARGRRVPLPWDRPGDRVLTDEQAAQATYAMRAVVTGGTGRKAALADRDAAGKTGTSDDNHAAWFVGYVPQVSAAVVMTRAQPGPLEGLAGHPGRVAGEDVPSSVWHAFMAKATRGMPAEPFAEPAFTGTAPDWDDTLKNMAGKKGPDGPAAGRGSPSAGAPTAPTRAPDPDGSSGAPADARTRKKWCAKPGNEDAKVCTGT</sequence>
<keyword evidence="6" id="KW-0511">Multifunctional enzyme</keyword>
<evidence type="ECO:0000256" key="3">
    <source>
        <dbReference type="ARBA" id="ARBA00022676"/>
    </source>
</evidence>
<evidence type="ECO:0000256" key="9">
    <source>
        <dbReference type="SAM" id="MobiDB-lite"/>
    </source>
</evidence>
<comment type="caution">
    <text evidence="12">The sequence shown here is derived from an EMBL/GenBank/DDBJ whole genome shotgun (WGS) entry which is preliminary data.</text>
</comment>
<feature type="domain" description="Penicillin-binding protein transpeptidase" evidence="10">
    <location>
        <begin position="371"/>
        <end position="625"/>
    </location>
</feature>
<dbReference type="GO" id="GO:0006508">
    <property type="term" value="P:proteolysis"/>
    <property type="evidence" value="ECO:0007669"/>
    <property type="project" value="UniProtKB-KW"/>
</dbReference>
<keyword evidence="3" id="KW-0328">Glycosyltransferase</keyword>
<evidence type="ECO:0000256" key="5">
    <source>
        <dbReference type="ARBA" id="ARBA00022801"/>
    </source>
</evidence>
<keyword evidence="1 12" id="KW-0121">Carboxypeptidase</keyword>
<keyword evidence="2" id="KW-0645">Protease</keyword>
<dbReference type="GO" id="GO:0008955">
    <property type="term" value="F:peptidoglycan glycosyltransferase activity"/>
    <property type="evidence" value="ECO:0007669"/>
    <property type="project" value="UniProtKB-EC"/>
</dbReference>
<evidence type="ECO:0000256" key="4">
    <source>
        <dbReference type="ARBA" id="ARBA00022679"/>
    </source>
</evidence>
<gene>
    <name evidence="12" type="ORF">F8568_000700</name>
</gene>
<evidence type="ECO:0000313" key="12">
    <source>
        <dbReference type="EMBL" id="MVZ98925.1"/>
    </source>
</evidence>
<dbReference type="InterPro" id="IPR012338">
    <property type="entry name" value="Beta-lactam/transpept-like"/>
</dbReference>
<feature type="domain" description="Glycosyl transferase family 51" evidence="11">
    <location>
        <begin position="110"/>
        <end position="279"/>
    </location>
</feature>
<comment type="catalytic activity">
    <reaction evidence="8">
        <text>[GlcNAc-(1-&gt;4)-Mur2Ac(oyl-L-Ala-gamma-D-Glu-L-Lys-D-Ala-D-Ala)](n)-di-trans,octa-cis-undecaprenyl diphosphate + beta-D-GlcNAc-(1-&gt;4)-Mur2Ac(oyl-L-Ala-gamma-D-Glu-L-Lys-D-Ala-D-Ala)-di-trans,octa-cis-undecaprenyl diphosphate = [GlcNAc-(1-&gt;4)-Mur2Ac(oyl-L-Ala-gamma-D-Glu-L-Lys-D-Ala-D-Ala)](n+1)-di-trans,octa-cis-undecaprenyl diphosphate + di-trans,octa-cis-undecaprenyl diphosphate + H(+)</text>
        <dbReference type="Rhea" id="RHEA:23708"/>
        <dbReference type="Rhea" id="RHEA-COMP:9602"/>
        <dbReference type="Rhea" id="RHEA-COMP:9603"/>
        <dbReference type="ChEBI" id="CHEBI:15378"/>
        <dbReference type="ChEBI" id="CHEBI:58405"/>
        <dbReference type="ChEBI" id="CHEBI:60033"/>
        <dbReference type="ChEBI" id="CHEBI:78435"/>
        <dbReference type="EC" id="2.4.99.28"/>
    </reaction>
</comment>
<evidence type="ECO:0000259" key="10">
    <source>
        <dbReference type="Pfam" id="PF00905"/>
    </source>
</evidence>
<protein>
    <submittedName>
        <fullName evidence="12">Carboxypeptidase</fullName>
    </submittedName>
</protein>
<dbReference type="Pfam" id="PF00905">
    <property type="entry name" value="Transpeptidase"/>
    <property type="match status" value="1"/>
</dbReference>
<reference evidence="12" key="1">
    <citation type="submission" date="2019-12" db="EMBL/GenBank/DDBJ databases">
        <title>Actinomadura physcomitrii sp. nov., a novel actinomycete isolated from moss [Physcomitrium sphaericum (Ludw) Fuernr].</title>
        <authorList>
            <person name="Zhuang X."/>
        </authorList>
    </citation>
    <scope>NUCLEOTIDE SEQUENCE [LARGE SCALE GENOMIC DNA]</scope>
    <source>
        <strain evidence="12">LD22</strain>
    </source>
</reference>
<name>A0A6I4M9Z2_9ACTN</name>
<evidence type="ECO:0000313" key="13">
    <source>
        <dbReference type="Proteomes" id="UP000462055"/>
    </source>
</evidence>
<dbReference type="InterPro" id="IPR050396">
    <property type="entry name" value="Glycosyltr_51/Transpeptidase"/>
</dbReference>
<dbReference type="PANTHER" id="PTHR32282">
    <property type="entry name" value="BINDING PROTEIN TRANSPEPTIDASE, PUTATIVE-RELATED"/>
    <property type="match status" value="1"/>
</dbReference>
<dbReference type="GO" id="GO:0030288">
    <property type="term" value="C:outer membrane-bounded periplasmic space"/>
    <property type="evidence" value="ECO:0007669"/>
    <property type="project" value="TreeGrafter"/>
</dbReference>
<keyword evidence="5" id="KW-0378">Hydrolase</keyword>
<keyword evidence="4" id="KW-0808">Transferase</keyword>
<accession>A0A6I4M9Z2</accession>
<dbReference type="AlphaFoldDB" id="A0A6I4M9Z2"/>
<comment type="catalytic activity">
    <reaction evidence="7">
        <text>Preferential cleavage: (Ac)2-L-Lys-D-Ala-|-D-Ala. Also transpeptidation of peptidyl-alanyl moieties that are N-acyl substituents of D-alanine.</text>
        <dbReference type="EC" id="3.4.16.4"/>
    </reaction>
</comment>
<evidence type="ECO:0000256" key="1">
    <source>
        <dbReference type="ARBA" id="ARBA00022645"/>
    </source>
</evidence>
<organism evidence="12 13">
    <name type="scientific">Actinomadura physcomitrii</name>
    <dbReference type="NCBI Taxonomy" id="2650748"/>
    <lineage>
        <taxon>Bacteria</taxon>
        <taxon>Bacillati</taxon>
        <taxon>Actinomycetota</taxon>
        <taxon>Actinomycetes</taxon>
        <taxon>Streptosporangiales</taxon>
        <taxon>Thermomonosporaceae</taxon>
        <taxon>Actinomadura</taxon>
    </lineage>
</organism>
<evidence type="ECO:0000256" key="2">
    <source>
        <dbReference type="ARBA" id="ARBA00022670"/>
    </source>
</evidence>
<feature type="region of interest" description="Disordered" evidence="9">
    <location>
        <begin position="669"/>
        <end position="749"/>
    </location>
</feature>
<evidence type="ECO:0000256" key="7">
    <source>
        <dbReference type="ARBA" id="ARBA00034000"/>
    </source>
</evidence>
<dbReference type="InterPro" id="IPR023346">
    <property type="entry name" value="Lysozyme-like_dom_sf"/>
</dbReference>
<dbReference type="SUPFAM" id="SSF56601">
    <property type="entry name" value="beta-lactamase/transpeptidase-like"/>
    <property type="match status" value="1"/>
</dbReference>
<feature type="compositionally biased region" description="Basic and acidic residues" evidence="9">
    <location>
        <begin position="739"/>
        <end position="749"/>
    </location>
</feature>
<dbReference type="Pfam" id="PF00912">
    <property type="entry name" value="Transgly"/>
    <property type="match status" value="1"/>
</dbReference>
<dbReference type="SUPFAM" id="SSF53955">
    <property type="entry name" value="Lysozyme-like"/>
    <property type="match status" value="1"/>
</dbReference>
<dbReference type="GO" id="GO:0009002">
    <property type="term" value="F:serine-type D-Ala-D-Ala carboxypeptidase activity"/>
    <property type="evidence" value="ECO:0007669"/>
    <property type="project" value="UniProtKB-EC"/>
</dbReference>
<evidence type="ECO:0000256" key="8">
    <source>
        <dbReference type="ARBA" id="ARBA00049902"/>
    </source>
</evidence>
<keyword evidence="13" id="KW-1185">Reference proteome</keyword>
<dbReference type="InterPro" id="IPR001264">
    <property type="entry name" value="Glyco_trans_51"/>
</dbReference>
<dbReference type="GO" id="GO:0009252">
    <property type="term" value="P:peptidoglycan biosynthetic process"/>
    <property type="evidence" value="ECO:0007669"/>
    <property type="project" value="TreeGrafter"/>
</dbReference>
<dbReference type="PANTHER" id="PTHR32282:SF34">
    <property type="entry name" value="PENICILLIN-BINDING PROTEIN 1A"/>
    <property type="match status" value="1"/>
</dbReference>
<feature type="compositionally biased region" description="Low complexity" evidence="9">
    <location>
        <begin position="695"/>
        <end position="720"/>
    </location>
</feature>
<dbReference type="InterPro" id="IPR001460">
    <property type="entry name" value="PCN-bd_Tpept"/>
</dbReference>
<dbReference type="InterPro" id="IPR036950">
    <property type="entry name" value="PBP_transglycosylase"/>
</dbReference>
<dbReference type="RefSeq" id="WP_151590083.1">
    <property type="nucleotide sequence ID" value="NZ_WBMS02000001.1"/>
</dbReference>
<dbReference type="Gene3D" id="1.10.3810.10">
    <property type="entry name" value="Biosynthetic peptidoglycan transglycosylase-like"/>
    <property type="match status" value="1"/>
</dbReference>